<keyword evidence="3" id="KW-0809">Transit peptide</keyword>
<name>A0A200QA35_MACCD</name>
<dbReference type="GO" id="GO:0003676">
    <property type="term" value="F:nucleic acid binding"/>
    <property type="evidence" value="ECO:0007669"/>
    <property type="project" value="InterPro"/>
</dbReference>
<dbReference type="OMA" id="IHRCLAF"/>
<gene>
    <name evidence="4" type="ORF">BVC80_1603g3</name>
</gene>
<sequence>MTHLQKLKKPRLLKWVSSNFAENLRTVNTGLLHTAKTLNFYSSTAENAEETEVLEEKILFKYQNTVTRVSRGVRIRNQAQEALLEYLHCTRSLHFCDAEHMSKNSPNFLSKLLKKVEDEKEIGKSLTRFLRYHPINEFEPFFESLGLDPSEFDLFLPRDLIFLSDDAVLLENYHVLCYYGISRSKIGKIYREAMDIFRYSREVLVSTLRAYENLGLTRACVIKVVVACPTLLVGGVNDEFVKVLEELKCLGIDYNWIEGRLSERNSYQWNQMLGLLRFFSEMGYSKEELGGLIRRHPGLLLDDSGTKVFSLIGLLLKFGCSMNEISSLFPQLPRDHVGTFMNNLRQGFMFLVEIEMDSDDIRKIVRAHPLILGSCFLKKPNSVLAKLNIGKKRLCGIIKEDPLQLKNWILGSRLDPLPKSEEDQRSLMQKMEFLMNLGFVKNSDEMENAIKVFRGRGGKLQERFDCFVKAGLDPKDVSEMLKVAPQVLNQTRAVIERKIDFLVNGLGYPISSLVAFPAYISYTIQRVKLRHSMYNWLMDEGVAAPMLALSTIIACSEKVFIRQFVKHHPRGHEVWQKLKKVCSVQ</sequence>
<dbReference type="Proteomes" id="UP000195402">
    <property type="component" value="Unassembled WGS sequence"/>
</dbReference>
<evidence type="ECO:0000256" key="1">
    <source>
        <dbReference type="ARBA" id="ARBA00007692"/>
    </source>
</evidence>
<dbReference type="EMBL" id="MVGT01002616">
    <property type="protein sequence ID" value="OVA07304.1"/>
    <property type="molecule type" value="Genomic_DNA"/>
</dbReference>
<proteinExistence type="inferred from homology"/>
<dbReference type="FunFam" id="1.25.70.10:FF:000019">
    <property type="entry name" value="mTERF family protein"/>
    <property type="match status" value="1"/>
</dbReference>
<protein>
    <submittedName>
        <fullName evidence="4">Mitochodrial transcription termination factor-related</fullName>
    </submittedName>
</protein>
<dbReference type="PANTHER" id="PTHR13068:SF38">
    <property type="entry name" value="TRANSCRIPTION TERMINATION FACTOR FAMILY PROTEIN"/>
    <property type="match status" value="1"/>
</dbReference>
<dbReference type="GO" id="GO:0006353">
    <property type="term" value="P:DNA-templated transcription termination"/>
    <property type="evidence" value="ECO:0007669"/>
    <property type="project" value="UniProtKB-KW"/>
</dbReference>
<dbReference type="FunFam" id="1.25.70.10:FF:000014">
    <property type="entry name" value="Transcription termination factor MTEF18, mitochondrial"/>
    <property type="match status" value="1"/>
</dbReference>
<comment type="caution">
    <text evidence="4">The sequence shown here is derived from an EMBL/GenBank/DDBJ whole genome shotgun (WGS) entry which is preliminary data.</text>
</comment>
<dbReference type="InterPro" id="IPR038538">
    <property type="entry name" value="MTERF_sf"/>
</dbReference>
<evidence type="ECO:0000313" key="5">
    <source>
        <dbReference type="Proteomes" id="UP000195402"/>
    </source>
</evidence>
<dbReference type="Gene3D" id="1.25.70.10">
    <property type="entry name" value="Transcription termination factor 3, mitochondrial"/>
    <property type="match status" value="2"/>
</dbReference>
<keyword evidence="5" id="KW-1185">Reference proteome</keyword>
<organism evidence="4 5">
    <name type="scientific">Macleaya cordata</name>
    <name type="common">Five-seeded plume-poppy</name>
    <name type="synonym">Bocconia cordata</name>
    <dbReference type="NCBI Taxonomy" id="56857"/>
    <lineage>
        <taxon>Eukaryota</taxon>
        <taxon>Viridiplantae</taxon>
        <taxon>Streptophyta</taxon>
        <taxon>Embryophyta</taxon>
        <taxon>Tracheophyta</taxon>
        <taxon>Spermatophyta</taxon>
        <taxon>Magnoliopsida</taxon>
        <taxon>Ranunculales</taxon>
        <taxon>Papaveraceae</taxon>
        <taxon>Papaveroideae</taxon>
        <taxon>Macleaya</taxon>
    </lineage>
</organism>
<dbReference type="STRING" id="56857.A0A200QA35"/>
<dbReference type="PANTHER" id="PTHR13068">
    <property type="entry name" value="CGI-12 PROTEIN-RELATED"/>
    <property type="match status" value="1"/>
</dbReference>
<dbReference type="InParanoid" id="A0A200QA35"/>
<dbReference type="InterPro" id="IPR003690">
    <property type="entry name" value="MTERF"/>
</dbReference>
<evidence type="ECO:0000256" key="3">
    <source>
        <dbReference type="ARBA" id="ARBA00022946"/>
    </source>
</evidence>
<evidence type="ECO:0000313" key="4">
    <source>
        <dbReference type="EMBL" id="OVA07304.1"/>
    </source>
</evidence>
<accession>A0A200QA35</accession>
<dbReference type="SMART" id="SM00733">
    <property type="entry name" value="Mterf"/>
    <property type="match status" value="4"/>
</dbReference>
<dbReference type="AlphaFoldDB" id="A0A200QA35"/>
<keyword evidence="2" id="KW-0804">Transcription</keyword>
<keyword evidence="2" id="KW-0806">Transcription termination</keyword>
<comment type="similarity">
    <text evidence="1">Belongs to the mTERF family.</text>
</comment>
<evidence type="ECO:0000256" key="2">
    <source>
        <dbReference type="ARBA" id="ARBA00022472"/>
    </source>
</evidence>
<dbReference type="Pfam" id="PF02536">
    <property type="entry name" value="mTERF"/>
    <property type="match status" value="1"/>
</dbReference>
<keyword evidence="2" id="KW-0805">Transcription regulation</keyword>
<reference evidence="4 5" key="1">
    <citation type="journal article" date="2017" name="Mol. Plant">
        <title>The Genome of Medicinal Plant Macleaya cordata Provides New Insights into Benzylisoquinoline Alkaloids Metabolism.</title>
        <authorList>
            <person name="Liu X."/>
            <person name="Liu Y."/>
            <person name="Huang P."/>
            <person name="Ma Y."/>
            <person name="Qing Z."/>
            <person name="Tang Q."/>
            <person name="Cao H."/>
            <person name="Cheng P."/>
            <person name="Zheng Y."/>
            <person name="Yuan Z."/>
            <person name="Zhou Y."/>
            <person name="Liu J."/>
            <person name="Tang Z."/>
            <person name="Zhuo Y."/>
            <person name="Zhang Y."/>
            <person name="Yu L."/>
            <person name="Huang J."/>
            <person name="Yang P."/>
            <person name="Peng Q."/>
            <person name="Zhang J."/>
            <person name="Jiang W."/>
            <person name="Zhang Z."/>
            <person name="Lin K."/>
            <person name="Ro D.K."/>
            <person name="Chen X."/>
            <person name="Xiong X."/>
            <person name="Shang Y."/>
            <person name="Huang S."/>
            <person name="Zeng J."/>
        </authorList>
    </citation>
    <scope>NUCLEOTIDE SEQUENCE [LARGE SCALE GENOMIC DNA]</scope>
    <source>
        <strain evidence="5">cv. BLH2017</strain>
        <tissue evidence="4">Root</tissue>
    </source>
</reference>
<dbReference type="OrthoDB" id="764594at2759"/>